<accession>A0A7W5B6T3</accession>
<dbReference type="Proteomes" id="UP000541535">
    <property type="component" value="Unassembled WGS sequence"/>
</dbReference>
<evidence type="ECO:0000313" key="3">
    <source>
        <dbReference type="Proteomes" id="UP000541535"/>
    </source>
</evidence>
<dbReference type="Pfam" id="PF25559">
    <property type="entry name" value="DUF7931"/>
    <property type="match status" value="1"/>
</dbReference>
<evidence type="ECO:0000259" key="1">
    <source>
        <dbReference type="Pfam" id="PF25559"/>
    </source>
</evidence>
<comment type="caution">
    <text evidence="2">The sequence shown here is derived from an EMBL/GenBank/DDBJ whole genome shotgun (WGS) entry which is preliminary data.</text>
</comment>
<proteinExistence type="predicted"/>
<evidence type="ECO:0000313" key="2">
    <source>
        <dbReference type="EMBL" id="MBB3117614.1"/>
    </source>
</evidence>
<dbReference type="EMBL" id="JACHXD010000002">
    <property type="protein sequence ID" value="MBB3117614.1"/>
    <property type="molecule type" value="Genomic_DNA"/>
</dbReference>
<dbReference type="RefSeq" id="WP_183439597.1">
    <property type="nucleotide sequence ID" value="NZ_JACHXD010000002.1"/>
</dbReference>
<dbReference type="InterPro" id="IPR057691">
    <property type="entry name" value="DUF7931"/>
</dbReference>
<reference evidence="2 3" key="1">
    <citation type="submission" date="2020-08" db="EMBL/GenBank/DDBJ databases">
        <title>Genomic Encyclopedia of Type Strains, Phase III (KMG-III): the genomes of soil and plant-associated and newly described type strains.</title>
        <authorList>
            <person name="Whitman W."/>
        </authorList>
    </citation>
    <scope>NUCLEOTIDE SEQUENCE [LARGE SCALE GENOMIC DNA]</scope>
    <source>
        <strain evidence="2 3">CECT 8897</strain>
    </source>
</reference>
<feature type="domain" description="DUF7931" evidence="1">
    <location>
        <begin position="13"/>
        <end position="146"/>
    </location>
</feature>
<sequence length="156" mass="17864">MEKQPFSSRAEFESLLHTCFSRARLTLDLFDPDFGWWQLGSSQMDALLRQFLHGQGRLRLVAHSNARLERDAPRFLHLLRDYSHLIECRLTIPALRQLTDSFVIADGRDIVRRFHADHLRGEAAFDAPAETQISAERFVAVWNDTNPGLHANIAGL</sequence>
<gene>
    <name evidence="2" type="ORF">FHS03_000640</name>
</gene>
<organism evidence="2 3">
    <name type="scientific">Pseudoduganella violacea</name>
    <dbReference type="NCBI Taxonomy" id="1715466"/>
    <lineage>
        <taxon>Bacteria</taxon>
        <taxon>Pseudomonadati</taxon>
        <taxon>Pseudomonadota</taxon>
        <taxon>Betaproteobacteria</taxon>
        <taxon>Burkholderiales</taxon>
        <taxon>Oxalobacteraceae</taxon>
        <taxon>Telluria group</taxon>
        <taxon>Pseudoduganella</taxon>
    </lineage>
</organism>
<keyword evidence="3" id="KW-1185">Reference proteome</keyword>
<name>A0A7W5B6T3_9BURK</name>
<dbReference type="AlphaFoldDB" id="A0A7W5B6T3"/>
<protein>
    <recommendedName>
        <fullName evidence="1">DUF7931 domain-containing protein</fullName>
    </recommendedName>
</protein>